<sequence length="66" mass="7505">MAEAQKPEDLDAQTRAHLGERTLVLAEDVFRLNDPHLDAIMRELMQRVGRVIARDLDKPAGCDRVH</sequence>
<proteinExistence type="predicted"/>
<dbReference type="EMBL" id="JAUFPX010000014">
    <property type="protein sequence ID" value="MDN3591985.1"/>
    <property type="molecule type" value="Genomic_DNA"/>
</dbReference>
<protein>
    <submittedName>
        <fullName evidence="1">Uncharacterized protein</fullName>
    </submittedName>
</protein>
<gene>
    <name evidence="1" type="ORF">QWZ12_15400</name>
</gene>
<reference evidence="2" key="1">
    <citation type="journal article" date="2019" name="Int. J. Syst. Evol. Microbiol.">
        <title>The Global Catalogue of Microorganisms (GCM) 10K type strain sequencing project: providing services to taxonomists for standard genome sequencing and annotation.</title>
        <authorList>
            <consortium name="The Broad Institute Genomics Platform"/>
            <consortium name="The Broad Institute Genome Sequencing Center for Infectious Disease"/>
            <person name="Wu L."/>
            <person name="Ma J."/>
        </authorList>
    </citation>
    <scope>NUCLEOTIDE SEQUENCE [LARGE SCALE GENOMIC DNA]</scope>
    <source>
        <strain evidence="2">CECT 7069</strain>
    </source>
</reference>
<comment type="caution">
    <text evidence="1">The sequence shown here is derived from an EMBL/GenBank/DDBJ whole genome shotgun (WGS) entry which is preliminary data.</text>
</comment>
<dbReference type="RefSeq" id="WP_238228409.1">
    <property type="nucleotide sequence ID" value="NZ_BPQD01000046.1"/>
</dbReference>
<evidence type="ECO:0000313" key="1">
    <source>
        <dbReference type="EMBL" id="MDN3591985.1"/>
    </source>
</evidence>
<evidence type="ECO:0000313" key="2">
    <source>
        <dbReference type="Proteomes" id="UP001224644"/>
    </source>
</evidence>
<accession>A0ABT8BJX7</accession>
<keyword evidence="2" id="KW-1185">Reference proteome</keyword>
<dbReference type="Proteomes" id="UP001224644">
    <property type="component" value="Unassembled WGS sequence"/>
</dbReference>
<name>A0ABT8BJX7_9HYPH</name>
<organism evidence="1 2">
    <name type="scientific">Methylobacterium adhaesivum</name>
    <dbReference type="NCBI Taxonomy" id="333297"/>
    <lineage>
        <taxon>Bacteria</taxon>
        <taxon>Pseudomonadati</taxon>
        <taxon>Pseudomonadota</taxon>
        <taxon>Alphaproteobacteria</taxon>
        <taxon>Hyphomicrobiales</taxon>
        <taxon>Methylobacteriaceae</taxon>
        <taxon>Methylobacterium</taxon>
    </lineage>
</organism>